<protein>
    <submittedName>
        <fullName evidence="1">Uncharacterized protein</fullName>
    </submittedName>
</protein>
<organism evidence="1 2">
    <name type="scientific">Polarella glacialis</name>
    <name type="common">Dinoflagellate</name>
    <dbReference type="NCBI Taxonomy" id="89957"/>
    <lineage>
        <taxon>Eukaryota</taxon>
        <taxon>Sar</taxon>
        <taxon>Alveolata</taxon>
        <taxon>Dinophyceae</taxon>
        <taxon>Suessiales</taxon>
        <taxon>Suessiaceae</taxon>
        <taxon>Polarella</taxon>
    </lineage>
</organism>
<dbReference type="EMBL" id="CAJNNV010000787">
    <property type="protein sequence ID" value="CAE8583555.1"/>
    <property type="molecule type" value="Genomic_DNA"/>
</dbReference>
<comment type="caution">
    <text evidence="1">The sequence shown here is derived from an EMBL/GenBank/DDBJ whole genome shotgun (WGS) entry which is preliminary data.</text>
</comment>
<dbReference type="Proteomes" id="UP000654075">
    <property type="component" value="Unassembled WGS sequence"/>
</dbReference>
<sequence length="159" mass="17946">MLKGSLARFVRRRGSEDYQLQTEMLDPAQGSCIFDEFLSLKANNHVEFTLQDKLKQRKCEIPEFIVKTIGGHLDNFLIGLLGVVRWWREWSQESFGMEQLQVSAVIKLYNSRLLGTPNTTTAKTTTTTTRKTCRSVEGLLLNRCSAVGCSAQGLSEQRA</sequence>
<proteinExistence type="predicted"/>
<accession>A0A813DCB0</accession>
<keyword evidence="2" id="KW-1185">Reference proteome</keyword>
<dbReference type="AlphaFoldDB" id="A0A813DCB0"/>
<gene>
    <name evidence="1" type="ORF">PGLA1383_LOCUS2513</name>
</gene>
<reference evidence="1" key="1">
    <citation type="submission" date="2021-02" db="EMBL/GenBank/DDBJ databases">
        <authorList>
            <person name="Dougan E. K."/>
            <person name="Rhodes N."/>
            <person name="Thang M."/>
            <person name="Chan C."/>
        </authorList>
    </citation>
    <scope>NUCLEOTIDE SEQUENCE</scope>
</reference>
<evidence type="ECO:0000313" key="1">
    <source>
        <dbReference type="EMBL" id="CAE8583555.1"/>
    </source>
</evidence>
<name>A0A813DCB0_POLGL</name>
<evidence type="ECO:0000313" key="2">
    <source>
        <dbReference type="Proteomes" id="UP000654075"/>
    </source>
</evidence>
<feature type="non-terminal residue" evidence="1">
    <location>
        <position position="159"/>
    </location>
</feature>